<evidence type="ECO:0000256" key="3">
    <source>
        <dbReference type="ARBA" id="ARBA00023004"/>
    </source>
</evidence>
<dbReference type="InterPro" id="IPR026816">
    <property type="entry name" value="Flavodoxin_dom"/>
</dbReference>
<evidence type="ECO:0000256" key="2">
    <source>
        <dbReference type="ARBA" id="ARBA00022723"/>
    </source>
</evidence>
<keyword evidence="1" id="KW-0004">4Fe-4S</keyword>
<name>A0A3G3IID8_9ARCH</name>
<dbReference type="SUPFAM" id="SSF54862">
    <property type="entry name" value="4Fe-4S ferredoxins"/>
    <property type="match status" value="1"/>
</dbReference>
<sequence>MIFYFSATGNSEHVARSIAEANDDRLAYIPDLLTSGELSFDVSGEKMIGFVSPTYYWGLPTIVEDFLRRVELSFEERPYTFFVATYGTKNGAITQVAERILKDKGVDMDASYEVRMPDTWTPVFDLTNEENISKRVKTADEKLEEVMCQIASRSKGVFMKDRIPEFISKMFYSLYEKARRTENLTVEEHCTGCGRCAEFCPVHAIKMCDGRPEWTMDSCVMCLGCLHRCPSFAIQYGDKTKGHGQYINPHCPE</sequence>
<dbReference type="GO" id="GO:0046872">
    <property type="term" value="F:metal ion binding"/>
    <property type="evidence" value="ECO:0007669"/>
    <property type="project" value="UniProtKB-KW"/>
</dbReference>
<dbReference type="Pfam" id="PF00037">
    <property type="entry name" value="Fer4"/>
    <property type="match status" value="1"/>
</dbReference>
<dbReference type="OMA" id="IEHPAMK"/>
<dbReference type="AlphaFoldDB" id="A0A3G3IID8"/>
<dbReference type="GO" id="GO:0010181">
    <property type="term" value="F:FMN binding"/>
    <property type="evidence" value="ECO:0007669"/>
    <property type="project" value="InterPro"/>
</dbReference>
<evidence type="ECO:0000256" key="4">
    <source>
        <dbReference type="ARBA" id="ARBA00023014"/>
    </source>
</evidence>
<dbReference type="InterPro" id="IPR047964">
    <property type="entry name" value="EFR1-like"/>
</dbReference>
<dbReference type="InterPro" id="IPR017896">
    <property type="entry name" value="4Fe4S_Fe-S-bd"/>
</dbReference>
<dbReference type="NCBIfam" id="NF038196">
    <property type="entry name" value="ferrodoxin_EFR1"/>
    <property type="match status" value="1"/>
</dbReference>
<feature type="domain" description="4Fe-4S ferredoxin-type" evidence="6">
    <location>
        <begin position="211"/>
        <end position="239"/>
    </location>
</feature>
<dbReference type="InterPro" id="IPR050572">
    <property type="entry name" value="Fe-S_Ferredoxin"/>
</dbReference>
<keyword evidence="3" id="KW-0408">Iron</keyword>
<dbReference type="InterPro" id="IPR008254">
    <property type="entry name" value="Flavodoxin/NO_synth"/>
</dbReference>
<dbReference type="GO" id="GO:0016491">
    <property type="term" value="F:oxidoreductase activity"/>
    <property type="evidence" value="ECO:0007669"/>
    <property type="project" value="UniProtKB-ARBA"/>
</dbReference>
<dbReference type="Gene3D" id="3.40.50.360">
    <property type="match status" value="1"/>
</dbReference>
<dbReference type="PROSITE" id="PS00198">
    <property type="entry name" value="4FE4S_FER_1"/>
    <property type="match status" value="1"/>
</dbReference>
<dbReference type="PROSITE" id="PS51379">
    <property type="entry name" value="4FE4S_FER_2"/>
    <property type="match status" value="2"/>
</dbReference>
<keyword evidence="4" id="KW-0411">Iron-sulfur</keyword>
<proteinExistence type="predicted"/>
<evidence type="ECO:0000259" key="6">
    <source>
        <dbReference type="PROSITE" id="PS51379"/>
    </source>
</evidence>
<gene>
    <name evidence="7" type="ORF">BKD89_05600</name>
</gene>
<dbReference type="InterPro" id="IPR029039">
    <property type="entry name" value="Flavoprotein-like_sf"/>
</dbReference>
<reference evidence="7 8" key="1">
    <citation type="submission" date="2016-10" db="EMBL/GenBank/DDBJ databases">
        <title>Complete genome of the TMA-utilizing, human hosted archaeon Methanomethylophilus alvus Gen. nov, sp. nov., strain Mx-05, derived from a pure culture.</title>
        <authorList>
            <person name="Brugere J.-F."/>
            <person name="Ben Hania W."/>
            <person name="Chaudhary P.P."/>
            <person name="Gaci N."/>
            <person name="Borrel G."/>
            <person name="Cao Van Tuat L."/>
            <person name="Fardeau M.-L."/>
            <person name="Harris H.M.B."/>
            <person name="O'Toole P.W."/>
            <person name="Ollivier B."/>
        </authorList>
    </citation>
    <scope>NUCLEOTIDE SEQUENCE [LARGE SCALE GENOMIC DNA]</scope>
    <source>
        <strain evidence="7 8">Mx-05</strain>
    </source>
</reference>
<dbReference type="SUPFAM" id="SSF52218">
    <property type="entry name" value="Flavoproteins"/>
    <property type="match status" value="1"/>
</dbReference>
<dbReference type="RefSeq" id="WP_048097835.1">
    <property type="nucleotide sequence ID" value="NZ_CP017686.1"/>
</dbReference>
<dbReference type="GO" id="GO:0051539">
    <property type="term" value="F:4 iron, 4 sulfur cluster binding"/>
    <property type="evidence" value="ECO:0007669"/>
    <property type="project" value="UniProtKB-KW"/>
</dbReference>
<evidence type="ECO:0000259" key="5">
    <source>
        <dbReference type="PROSITE" id="PS50902"/>
    </source>
</evidence>
<dbReference type="GeneID" id="44099443"/>
<evidence type="ECO:0000256" key="1">
    <source>
        <dbReference type="ARBA" id="ARBA00022485"/>
    </source>
</evidence>
<dbReference type="EMBL" id="CP017686">
    <property type="protein sequence ID" value="AYQ55272.1"/>
    <property type="molecule type" value="Genomic_DNA"/>
</dbReference>
<accession>A0A3G3IID8</accession>
<evidence type="ECO:0000313" key="7">
    <source>
        <dbReference type="EMBL" id="AYQ55272.1"/>
    </source>
</evidence>
<organism evidence="7 8">
    <name type="scientific">Methanomethylophilus alvi</name>
    <dbReference type="NCBI Taxonomy" id="1291540"/>
    <lineage>
        <taxon>Archaea</taxon>
        <taxon>Methanobacteriati</taxon>
        <taxon>Thermoplasmatota</taxon>
        <taxon>Thermoplasmata</taxon>
        <taxon>Methanomassiliicoccales</taxon>
        <taxon>Methanomethylophilaceae</taxon>
        <taxon>Methanomethylophilus</taxon>
    </lineage>
</organism>
<dbReference type="InterPro" id="IPR017900">
    <property type="entry name" value="4Fe4S_Fe_S_CS"/>
</dbReference>
<protein>
    <submittedName>
        <fullName evidence="7">4Fe-4S ferredoxin</fullName>
    </submittedName>
</protein>
<dbReference type="PROSITE" id="PS50902">
    <property type="entry name" value="FLAVODOXIN_LIKE"/>
    <property type="match status" value="1"/>
</dbReference>
<dbReference type="Gene3D" id="3.30.70.20">
    <property type="match status" value="1"/>
</dbReference>
<evidence type="ECO:0000313" key="8">
    <source>
        <dbReference type="Proteomes" id="UP000273278"/>
    </source>
</evidence>
<dbReference type="PANTHER" id="PTHR43687:SF1">
    <property type="entry name" value="FERREDOXIN III"/>
    <property type="match status" value="1"/>
</dbReference>
<keyword evidence="2" id="KW-0479">Metal-binding</keyword>
<dbReference type="Proteomes" id="UP000273278">
    <property type="component" value="Chromosome"/>
</dbReference>
<dbReference type="Pfam" id="PF12724">
    <property type="entry name" value="Flavodoxin_5"/>
    <property type="match status" value="1"/>
</dbReference>
<feature type="domain" description="4Fe-4S ferredoxin-type" evidence="6">
    <location>
        <begin position="181"/>
        <end position="210"/>
    </location>
</feature>
<feature type="domain" description="Flavodoxin-like" evidence="5">
    <location>
        <begin position="1"/>
        <end position="151"/>
    </location>
</feature>
<dbReference type="PANTHER" id="PTHR43687">
    <property type="entry name" value="ADENYLYLSULFATE REDUCTASE, BETA SUBUNIT"/>
    <property type="match status" value="1"/>
</dbReference>